<dbReference type="InParanoid" id="A0A0C3JXI4"/>
<reference evidence="3" key="2">
    <citation type="submission" date="2015-01" db="EMBL/GenBank/DDBJ databases">
        <title>Evolutionary Origins and Diversification of the Mycorrhizal Mutualists.</title>
        <authorList>
            <consortium name="DOE Joint Genome Institute"/>
            <consortium name="Mycorrhizal Genomics Consortium"/>
            <person name="Kohler A."/>
            <person name="Kuo A."/>
            <person name="Nagy L.G."/>
            <person name="Floudas D."/>
            <person name="Copeland A."/>
            <person name="Barry K.W."/>
            <person name="Cichocki N."/>
            <person name="Veneault-Fourrey C."/>
            <person name="LaButti K."/>
            <person name="Lindquist E.A."/>
            <person name="Lipzen A."/>
            <person name="Lundell T."/>
            <person name="Morin E."/>
            <person name="Murat C."/>
            <person name="Riley R."/>
            <person name="Ohm R."/>
            <person name="Sun H."/>
            <person name="Tunlid A."/>
            <person name="Henrissat B."/>
            <person name="Grigoriev I.V."/>
            <person name="Hibbett D.S."/>
            <person name="Martin F."/>
        </authorList>
    </citation>
    <scope>NUCLEOTIDE SEQUENCE [LARGE SCALE GENOMIC DNA]</scope>
    <source>
        <strain evidence="3">Marx 270</strain>
    </source>
</reference>
<dbReference type="Proteomes" id="UP000054217">
    <property type="component" value="Unassembled WGS sequence"/>
</dbReference>
<gene>
    <name evidence="2" type="ORF">M404DRAFT_1002548</name>
</gene>
<accession>A0A0C3JXI4</accession>
<protein>
    <submittedName>
        <fullName evidence="2">Uncharacterized protein</fullName>
    </submittedName>
</protein>
<proteinExistence type="predicted"/>
<dbReference type="EMBL" id="KN831983">
    <property type="protein sequence ID" value="KIO02122.1"/>
    <property type="molecule type" value="Genomic_DNA"/>
</dbReference>
<organism evidence="2 3">
    <name type="scientific">Pisolithus tinctorius Marx 270</name>
    <dbReference type="NCBI Taxonomy" id="870435"/>
    <lineage>
        <taxon>Eukaryota</taxon>
        <taxon>Fungi</taxon>
        <taxon>Dikarya</taxon>
        <taxon>Basidiomycota</taxon>
        <taxon>Agaricomycotina</taxon>
        <taxon>Agaricomycetes</taxon>
        <taxon>Agaricomycetidae</taxon>
        <taxon>Boletales</taxon>
        <taxon>Sclerodermatineae</taxon>
        <taxon>Pisolithaceae</taxon>
        <taxon>Pisolithus</taxon>
    </lineage>
</organism>
<evidence type="ECO:0000313" key="3">
    <source>
        <dbReference type="Proteomes" id="UP000054217"/>
    </source>
</evidence>
<reference evidence="2 3" key="1">
    <citation type="submission" date="2014-04" db="EMBL/GenBank/DDBJ databases">
        <authorList>
            <consortium name="DOE Joint Genome Institute"/>
            <person name="Kuo A."/>
            <person name="Kohler A."/>
            <person name="Costa M.D."/>
            <person name="Nagy L.G."/>
            <person name="Floudas D."/>
            <person name="Copeland A."/>
            <person name="Barry K.W."/>
            <person name="Cichocki N."/>
            <person name="Veneault-Fourrey C."/>
            <person name="LaButti K."/>
            <person name="Lindquist E.A."/>
            <person name="Lipzen A."/>
            <person name="Lundell T."/>
            <person name="Morin E."/>
            <person name="Murat C."/>
            <person name="Sun H."/>
            <person name="Tunlid A."/>
            <person name="Henrissat B."/>
            <person name="Grigoriev I.V."/>
            <person name="Hibbett D.S."/>
            <person name="Martin F."/>
            <person name="Nordberg H.P."/>
            <person name="Cantor M.N."/>
            <person name="Hua S.X."/>
        </authorList>
    </citation>
    <scope>NUCLEOTIDE SEQUENCE [LARGE SCALE GENOMIC DNA]</scope>
    <source>
        <strain evidence="2 3">Marx 270</strain>
    </source>
</reference>
<evidence type="ECO:0000256" key="1">
    <source>
        <dbReference type="SAM" id="MobiDB-lite"/>
    </source>
</evidence>
<sequence>MLPSGRRVATSYRLSQSRLCRDMWMRIHTDGDKTRTHKGSSVAGAKGLSVDDAERGQR</sequence>
<evidence type="ECO:0000313" key="2">
    <source>
        <dbReference type="EMBL" id="KIO02122.1"/>
    </source>
</evidence>
<dbReference type="AlphaFoldDB" id="A0A0C3JXI4"/>
<feature type="region of interest" description="Disordered" evidence="1">
    <location>
        <begin position="29"/>
        <end position="58"/>
    </location>
</feature>
<keyword evidence="3" id="KW-1185">Reference proteome</keyword>
<name>A0A0C3JXI4_PISTI</name>
<dbReference type="HOGENOM" id="CLU_2980087_0_0_1"/>